<dbReference type="InterPro" id="IPR035940">
    <property type="entry name" value="CAP_sf"/>
</dbReference>
<keyword evidence="2" id="KW-0732">Signal</keyword>
<name>A0A161HGH2_9ASCO</name>
<sequence length="271" mass="27363">MRFSKSSVAVGALMVSSAVATPVNVYETEIELHTVTVVAGQQAPAAPSPVVAAAPAPAPPAVSQAPAPAPAAPAVAHSHANGPQTVVLTVDAGAAPAPAQPTSFAVVASAPAPAAPAPAPASSPAPSSQSTPEAVVDSYAQGILDAHNQDRAKHSASPLVWNATLAAYAQQYLDNQNCVFAHSGGPYGENIASGYGSPSDAIGAWYGEVSQYNFLTGLFSEATGHFTQVVWAGTEQIGCAQVSCSGGAFFACEYYPRGNIIGEFLENVFSN</sequence>
<dbReference type="PRINTS" id="PR00837">
    <property type="entry name" value="V5TPXLIKE"/>
</dbReference>
<dbReference type="SUPFAM" id="SSF55797">
    <property type="entry name" value="PR-1-like"/>
    <property type="match status" value="1"/>
</dbReference>
<reference evidence="4 5" key="1">
    <citation type="submission" date="2016-02" db="EMBL/GenBank/DDBJ databases">
        <title>Complete genome sequence and transcriptome regulation of the pentose utilising yeast Sugiyamaella lignohabitans.</title>
        <authorList>
            <person name="Bellasio M."/>
            <person name="Peymann A."/>
            <person name="Valli M."/>
            <person name="Sipitzky M."/>
            <person name="Graf A."/>
            <person name="Sauer M."/>
            <person name="Marx H."/>
            <person name="Mattanovich D."/>
        </authorList>
    </citation>
    <scope>NUCLEOTIDE SEQUENCE [LARGE SCALE GENOMIC DNA]</scope>
    <source>
        <strain evidence="4 5">CBS 10342</strain>
    </source>
</reference>
<proteinExistence type="predicted"/>
<dbReference type="PROSITE" id="PS01009">
    <property type="entry name" value="CRISP_1"/>
    <property type="match status" value="1"/>
</dbReference>
<dbReference type="KEGG" id="slb:AWJ20_2463"/>
<dbReference type="Pfam" id="PF00188">
    <property type="entry name" value="CAP"/>
    <property type="match status" value="1"/>
</dbReference>
<dbReference type="Gene3D" id="3.40.33.10">
    <property type="entry name" value="CAP"/>
    <property type="match status" value="1"/>
</dbReference>
<keyword evidence="5" id="KW-1185">Reference proteome</keyword>
<dbReference type="EMBL" id="CP014503">
    <property type="protein sequence ID" value="ANB14850.1"/>
    <property type="molecule type" value="Genomic_DNA"/>
</dbReference>
<protein>
    <submittedName>
        <fullName evidence="4">Pry2p</fullName>
    </submittedName>
</protein>
<feature type="chain" id="PRO_5007822679" evidence="2">
    <location>
        <begin position="21"/>
        <end position="271"/>
    </location>
</feature>
<feature type="compositionally biased region" description="Low complexity" evidence="1">
    <location>
        <begin position="54"/>
        <end position="76"/>
    </location>
</feature>
<accession>A0A161HGH2</accession>
<dbReference type="GO" id="GO:0005576">
    <property type="term" value="C:extracellular region"/>
    <property type="evidence" value="ECO:0007669"/>
    <property type="project" value="InterPro"/>
</dbReference>
<feature type="region of interest" description="Disordered" evidence="1">
    <location>
        <begin position="54"/>
        <end position="78"/>
    </location>
</feature>
<feature type="signal peptide" evidence="2">
    <location>
        <begin position="1"/>
        <end position="20"/>
    </location>
</feature>
<dbReference type="Proteomes" id="UP000189580">
    <property type="component" value="Chromosome b"/>
</dbReference>
<evidence type="ECO:0000313" key="4">
    <source>
        <dbReference type="EMBL" id="ANB14850.1"/>
    </source>
</evidence>
<evidence type="ECO:0000259" key="3">
    <source>
        <dbReference type="SMART" id="SM00198"/>
    </source>
</evidence>
<feature type="domain" description="SCP" evidence="3">
    <location>
        <begin position="138"/>
        <end position="262"/>
    </location>
</feature>
<gene>
    <name evidence="4" type="primary">PRY2</name>
    <name evidence="4" type="ORF">AWJ20_2463</name>
</gene>
<dbReference type="InterPro" id="IPR018244">
    <property type="entry name" value="Allrgn_V5/Tpx1_CS"/>
</dbReference>
<dbReference type="OrthoDB" id="337038at2759"/>
<evidence type="ECO:0000313" key="5">
    <source>
        <dbReference type="Proteomes" id="UP000189580"/>
    </source>
</evidence>
<organism evidence="4 5">
    <name type="scientific">Sugiyamaella lignohabitans</name>
    <dbReference type="NCBI Taxonomy" id="796027"/>
    <lineage>
        <taxon>Eukaryota</taxon>
        <taxon>Fungi</taxon>
        <taxon>Dikarya</taxon>
        <taxon>Ascomycota</taxon>
        <taxon>Saccharomycotina</taxon>
        <taxon>Dipodascomycetes</taxon>
        <taxon>Dipodascales</taxon>
        <taxon>Trichomonascaceae</taxon>
        <taxon>Sugiyamaella</taxon>
    </lineage>
</organism>
<dbReference type="SMART" id="SM00198">
    <property type="entry name" value="SCP"/>
    <property type="match status" value="1"/>
</dbReference>
<evidence type="ECO:0000256" key="1">
    <source>
        <dbReference type="SAM" id="MobiDB-lite"/>
    </source>
</evidence>
<dbReference type="PANTHER" id="PTHR10334">
    <property type="entry name" value="CYSTEINE-RICH SECRETORY PROTEIN-RELATED"/>
    <property type="match status" value="1"/>
</dbReference>
<dbReference type="InterPro" id="IPR014044">
    <property type="entry name" value="CAP_dom"/>
</dbReference>
<feature type="region of interest" description="Disordered" evidence="1">
    <location>
        <begin position="115"/>
        <end position="134"/>
    </location>
</feature>
<dbReference type="GeneID" id="30034377"/>
<dbReference type="AlphaFoldDB" id="A0A161HGH2"/>
<evidence type="ECO:0000256" key="2">
    <source>
        <dbReference type="SAM" id="SignalP"/>
    </source>
</evidence>
<dbReference type="RefSeq" id="XP_018737327.1">
    <property type="nucleotide sequence ID" value="XM_018879408.1"/>
</dbReference>
<dbReference type="InterPro" id="IPR001283">
    <property type="entry name" value="CRISP-related"/>
</dbReference>